<accession>A0A0C9W8E7</accession>
<dbReference type="AlphaFoldDB" id="A0A0C9W8E7"/>
<dbReference type="HOGENOM" id="CLU_1086098_0_0_1"/>
<gene>
    <name evidence="1" type="ORF">HYDPIDRAFT_29067</name>
</gene>
<evidence type="ECO:0000313" key="2">
    <source>
        <dbReference type="Proteomes" id="UP000053820"/>
    </source>
</evidence>
<name>A0A0C9W8E7_9AGAM</name>
<proteinExistence type="predicted"/>
<sequence length="256" mass="27678">MSDLVPASTAHKHKCSPLEACSIHLSDIGRHFHTFLTGTFHARFGPPALPPFVLRYCTTHPLQWQWTTKTGPNAGKTFKVPTAPSHCPEGSPKAILWLVNVFHSFKAHLAPETLQGGKVPRSLLHLYQSNMVLHLRTQLCAHTPTNTPPALAVPRPHHSTTDISTQTPSPAEAVLCSPSTFPPVTTFESADSELHMVWRLYATTLAWVAALEVELAGLRPTPQASANCPSPQAAPSPNPFTITAGFVPAATQPMCT</sequence>
<dbReference type="EMBL" id="KN839849">
    <property type="protein sequence ID" value="KIJ63713.1"/>
    <property type="molecule type" value="Genomic_DNA"/>
</dbReference>
<dbReference type="Proteomes" id="UP000053820">
    <property type="component" value="Unassembled WGS sequence"/>
</dbReference>
<dbReference type="OrthoDB" id="2680995at2759"/>
<protein>
    <submittedName>
        <fullName evidence="1">Uncharacterized protein</fullName>
    </submittedName>
</protein>
<evidence type="ECO:0000313" key="1">
    <source>
        <dbReference type="EMBL" id="KIJ63713.1"/>
    </source>
</evidence>
<keyword evidence="2" id="KW-1185">Reference proteome</keyword>
<organism evidence="1 2">
    <name type="scientific">Hydnomerulius pinastri MD-312</name>
    <dbReference type="NCBI Taxonomy" id="994086"/>
    <lineage>
        <taxon>Eukaryota</taxon>
        <taxon>Fungi</taxon>
        <taxon>Dikarya</taxon>
        <taxon>Basidiomycota</taxon>
        <taxon>Agaricomycotina</taxon>
        <taxon>Agaricomycetes</taxon>
        <taxon>Agaricomycetidae</taxon>
        <taxon>Boletales</taxon>
        <taxon>Boletales incertae sedis</taxon>
        <taxon>Leucogyrophana</taxon>
    </lineage>
</organism>
<reference evidence="1 2" key="1">
    <citation type="submission" date="2014-04" db="EMBL/GenBank/DDBJ databases">
        <title>Evolutionary Origins and Diversification of the Mycorrhizal Mutualists.</title>
        <authorList>
            <consortium name="DOE Joint Genome Institute"/>
            <consortium name="Mycorrhizal Genomics Consortium"/>
            <person name="Kohler A."/>
            <person name="Kuo A."/>
            <person name="Nagy L.G."/>
            <person name="Floudas D."/>
            <person name="Copeland A."/>
            <person name="Barry K.W."/>
            <person name="Cichocki N."/>
            <person name="Veneault-Fourrey C."/>
            <person name="LaButti K."/>
            <person name="Lindquist E.A."/>
            <person name="Lipzen A."/>
            <person name="Lundell T."/>
            <person name="Morin E."/>
            <person name="Murat C."/>
            <person name="Riley R."/>
            <person name="Ohm R."/>
            <person name="Sun H."/>
            <person name="Tunlid A."/>
            <person name="Henrissat B."/>
            <person name="Grigoriev I.V."/>
            <person name="Hibbett D.S."/>
            <person name="Martin F."/>
        </authorList>
    </citation>
    <scope>NUCLEOTIDE SEQUENCE [LARGE SCALE GENOMIC DNA]</scope>
    <source>
        <strain evidence="1 2">MD-312</strain>
    </source>
</reference>